<comment type="caution">
    <text evidence="5">The sequence shown here is derived from an EMBL/GenBank/DDBJ whole genome shotgun (WGS) entry which is preliminary data.</text>
</comment>
<sequence>MATFGSTWKPSGAGMTPLPPSPEIKPASSQISDLEPLPFSLEGTQQQPRQQQSSHSRLRSIAKYQAFSPQALACSDPLPASTFSSSKYGTSTSGGTDTTTDGRIQNRHSGKQQQQQQPSSLGAVAGAQGVAVFRISKPHEPLMMLNHATSNRHHASAGGRPVSSLAFQPDASSSLYLAAARGSGVLLWDVSGHSLSPLLGRLAMDSEPDCVTTSLCWKLSQERDGIPLLATTTPSSACIWDLRSPLASKKPSIRFGGRSSASGGTTATRKTAGAANPYRQIACSRANECAVLDAAGTVCVFDVRMTDKSRFGANPLSAFHAFGHSGVGISYLALTATSANKTRAVTSAWVTWGWDSPDADAVVKVWCAHTSSTASTASDGVVKSDSTNKTGGSTATSSEDYWYMDGSPGRTSGTFAPYRLIAQCSPPYHLACPRVCPAPVENGILTIGIMDHDKMGANGGSRRLEGWRAELWKVRPNADETDSSERRIFGMEKVVSFDGGGDRDRGVLGKECRLGQLKAAELAITSYNPMGLHALKNDDDRMQDGAKALPNIGLALCCLGDNGFVTTHMIPEALPKKALTQSDGTNALSPQRSSLLPSSRAKVFADEREGVSWDAAGIWGDQGERPNRPVVSKTETRSGVESMRTVLASPVKESGGPSDPQQPSRTGDGAAMLFEMDVPAVAYGTVTAEGISGVQVGIDLSSPKVPVTSSMVEENDNTTAHVRDVAAMAERMDNIETERIPCPRLCGASFGPGIGGLAMFKNGDVKKMWFWYDRAGSSRLVGVPSSIIAPEQAFSDPGTASKIGGDGIHDTANLKVSIPRDSPRTMKDLMSMVKAVKETEWGEIDGSDNDSGDQEQSSGDNFYEYMSTGSISSDSDNEPVDFGGNVEVTLGKGSRAIYENYFGKFRRPLAEPSGGGNSKKTAEDGLSQSGSSTGGKVQVGPSSDTLAPSVYVTHDYDKAALNNQSAELAKEWELGQWQGDISSVVATSSERWMKWTHRDMADGAAPDSPLAHRGLPSYRGLSSPTKSRSNSDPLLPSLAPGKKVHMENEPGVHGGEYAVRPNMQESMVFLRKLFSHQQEGNAFPQTLLSPPDNPMLITKSRSVQSLPAMRQPSVRSGMSGEGRSTKVQPGVYALSSDTQSETMHEDEKRLCQIRSLCNHNADVCERVGEVGKQGVWKLLAQMVDRRLNERPDAFNGWGGKSGGALGVELVASFMRYYEALGDVQMLATMVCVLSGGQPRTNGSGKGNQFFLPEGHDEKYDTYLRRYSDLLFGWGLLVKRAELKKHLQRVQEREGKLLNDTAAEKERLPGIALVFTCPKCGNEAEFGTNVCRSCQEFALKCSICENGVRGLFIVCDICMHGGHVSHMASWFAKHTQCPSGCGCFCTFTAHPQRRSLTETNPNKAGMSFLPIHRGGVDPLDG</sequence>
<feature type="compositionally biased region" description="Low complexity" evidence="3">
    <location>
        <begin position="112"/>
        <end position="123"/>
    </location>
</feature>
<organism evidence="5 6">
    <name type="scientific">Seminavis robusta</name>
    <dbReference type="NCBI Taxonomy" id="568900"/>
    <lineage>
        <taxon>Eukaryota</taxon>
        <taxon>Sar</taxon>
        <taxon>Stramenopiles</taxon>
        <taxon>Ochrophyta</taxon>
        <taxon>Bacillariophyta</taxon>
        <taxon>Bacillariophyceae</taxon>
        <taxon>Bacillariophycidae</taxon>
        <taxon>Naviculales</taxon>
        <taxon>Naviculaceae</taxon>
        <taxon>Seminavis</taxon>
    </lineage>
</organism>
<dbReference type="InterPro" id="IPR049566">
    <property type="entry name" value="WDR59_RTC1-like_RING_Znf"/>
</dbReference>
<feature type="region of interest" description="Disordered" evidence="3">
    <location>
        <begin position="617"/>
        <end position="668"/>
    </location>
</feature>
<feature type="compositionally biased region" description="Polar residues" evidence="3">
    <location>
        <begin position="926"/>
        <end position="944"/>
    </location>
</feature>
<evidence type="ECO:0000256" key="3">
    <source>
        <dbReference type="SAM" id="MobiDB-lite"/>
    </source>
</evidence>
<evidence type="ECO:0000256" key="2">
    <source>
        <dbReference type="ARBA" id="ARBA00022737"/>
    </source>
</evidence>
<dbReference type="PANTHER" id="PTHR46170">
    <property type="entry name" value="GATOR COMPLEX PROTEIN WDR59"/>
    <property type="match status" value="1"/>
</dbReference>
<dbReference type="PANTHER" id="PTHR46170:SF1">
    <property type="entry name" value="GATOR COMPLEX PROTEIN WDR59"/>
    <property type="match status" value="1"/>
</dbReference>
<proteinExistence type="predicted"/>
<keyword evidence="2" id="KW-0677">Repeat</keyword>
<dbReference type="GO" id="GO:0005774">
    <property type="term" value="C:vacuolar membrane"/>
    <property type="evidence" value="ECO:0007669"/>
    <property type="project" value="TreeGrafter"/>
</dbReference>
<dbReference type="SUPFAM" id="SSF117289">
    <property type="entry name" value="Nucleoporin domain"/>
    <property type="match status" value="1"/>
</dbReference>
<dbReference type="Proteomes" id="UP001153069">
    <property type="component" value="Unassembled WGS sequence"/>
</dbReference>
<evidence type="ECO:0000313" key="6">
    <source>
        <dbReference type="Proteomes" id="UP001153069"/>
    </source>
</evidence>
<feature type="compositionally biased region" description="Polar residues" evidence="3">
    <location>
        <begin position="384"/>
        <end position="395"/>
    </location>
</feature>
<feature type="region of interest" description="Disordered" evidence="3">
    <location>
        <begin position="376"/>
        <end position="395"/>
    </location>
</feature>
<feature type="region of interest" description="Disordered" evidence="3">
    <location>
        <begin position="1"/>
        <end position="58"/>
    </location>
</feature>
<gene>
    <name evidence="5" type="ORF">SEMRO_702_G190020.1</name>
</gene>
<dbReference type="Pfam" id="PF17120">
    <property type="entry name" value="zf-RING_16"/>
    <property type="match status" value="1"/>
</dbReference>
<feature type="compositionally biased region" description="Polar residues" evidence="3">
    <location>
        <begin position="1020"/>
        <end position="1032"/>
    </location>
</feature>
<feature type="compositionally biased region" description="Low complexity" evidence="3">
    <location>
        <begin position="45"/>
        <end position="55"/>
    </location>
</feature>
<feature type="region of interest" description="Disordered" evidence="3">
    <location>
        <begin position="1004"/>
        <end position="1056"/>
    </location>
</feature>
<feature type="region of interest" description="Disordered" evidence="3">
    <location>
        <begin position="83"/>
        <end position="123"/>
    </location>
</feature>
<evidence type="ECO:0000259" key="4">
    <source>
        <dbReference type="Pfam" id="PF17120"/>
    </source>
</evidence>
<keyword evidence="1" id="KW-0853">WD repeat</keyword>
<keyword evidence="6" id="KW-1185">Reference proteome</keyword>
<dbReference type="GO" id="GO:0034198">
    <property type="term" value="P:cellular response to amino acid starvation"/>
    <property type="evidence" value="ECO:0007669"/>
    <property type="project" value="TreeGrafter"/>
</dbReference>
<dbReference type="OrthoDB" id="48238at2759"/>
<feature type="compositionally biased region" description="Low complexity" evidence="3">
    <location>
        <begin position="83"/>
        <end position="102"/>
    </location>
</feature>
<reference evidence="5" key="1">
    <citation type="submission" date="2020-06" db="EMBL/GenBank/DDBJ databases">
        <authorList>
            <consortium name="Plant Systems Biology data submission"/>
        </authorList>
    </citation>
    <scope>NUCLEOTIDE SEQUENCE</scope>
    <source>
        <strain evidence="5">D6</strain>
    </source>
</reference>
<dbReference type="GO" id="GO:0035591">
    <property type="term" value="F:signaling adaptor activity"/>
    <property type="evidence" value="ECO:0007669"/>
    <property type="project" value="TreeGrafter"/>
</dbReference>
<feature type="domain" description="WDR59/RTC1-like RING zinc finger" evidence="4">
    <location>
        <begin position="1338"/>
        <end position="1386"/>
    </location>
</feature>
<dbReference type="GO" id="GO:0035859">
    <property type="term" value="C:Seh1-associated complex"/>
    <property type="evidence" value="ECO:0007669"/>
    <property type="project" value="TreeGrafter"/>
</dbReference>
<feature type="region of interest" description="Disordered" evidence="3">
    <location>
        <begin position="840"/>
        <end position="883"/>
    </location>
</feature>
<protein>
    <submittedName>
        <fullName evidence="5">GATOR complex protein WDR59</fullName>
    </submittedName>
</protein>
<name>A0A9N8HK34_9STRA</name>
<dbReference type="InterPro" id="IPR049567">
    <property type="entry name" value="WDR59-like"/>
</dbReference>
<accession>A0A9N8HK34</accession>
<dbReference type="GO" id="GO:1904263">
    <property type="term" value="P:positive regulation of TORC1 signaling"/>
    <property type="evidence" value="ECO:0007669"/>
    <property type="project" value="TreeGrafter"/>
</dbReference>
<feature type="region of interest" description="Disordered" evidence="3">
    <location>
        <begin position="908"/>
        <end position="944"/>
    </location>
</feature>
<feature type="compositionally biased region" description="Acidic residues" evidence="3">
    <location>
        <begin position="841"/>
        <end position="853"/>
    </location>
</feature>
<evidence type="ECO:0000313" key="5">
    <source>
        <dbReference type="EMBL" id="CAB9515260.1"/>
    </source>
</evidence>
<dbReference type="EMBL" id="CAICTM010000701">
    <property type="protein sequence ID" value="CAB9515260.1"/>
    <property type="molecule type" value="Genomic_DNA"/>
</dbReference>
<evidence type="ECO:0000256" key="1">
    <source>
        <dbReference type="ARBA" id="ARBA00022574"/>
    </source>
</evidence>
<feature type="region of interest" description="Disordered" evidence="3">
    <location>
        <begin position="1102"/>
        <end position="1126"/>
    </location>
</feature>